<reference evidence="2" key="1">
    <citation type="submission" date="2022-11" db="UniProtKB">
        <authorList>
            <consortium name="WormBaseParasite"/>
        </authorList>
    </citation>
    <scope>IDENTIFICATION</scope>
</reference>
<name>A0AC34GP82_9BILA</name>
<evidence type="ECO:0000313" key="2">
    <source>
        <dbReference type="WBParaSite" id="ES5_v2.g5895.t1"/>
    </source>
</evidence>
<organism evidence="1 2">
    <name type="scientific">Panagrolaimus sp. ES5</name>
    <dbReference type="NCBI Taxonomy" id="591445"/>
    <lineage>
        <taxon>Eukaryota</taxon>
        <taxon>Metazoa</taxon>
        <taxon>Ecdysozoa</taxon>
        <taxon>Nematoda</taxon>
        <taxon>Chromadorea</taxon>
        <taxon>Rhabditida</taxon>
        <taxon>Tylenchina</taxon>
        <taxon>Panagrolaimomorpha</taxon>
        <taxon>Panagrolaimoidea</taxon>
        <taxon>Panagrolaimidae</taxon>
        <taxon>Panagrolaimus</taxon>
    </lineage>
</organism>
<dbReference type="Proteomes" id="UP000887579">
    <property type="component" value="Unplaced"/>
</dbReference>
<proteinExistence type="predicted"/>
<sequence length="335" mass="39131">MQFKASKRLRNPNEENLNVNERHNTISQDILQQHSDCREIGEGQKQLTMLDKETKRQIYTNILKQSPPGEFNAVFDDLRTMNNDMALLDEQCETTLVEYNHENFLPVTHAELQNSLVTKYNLVSNEQYHYIEPKSNKIFVYDHIQRSVKDVLPNTHGVDSELEEWRAALQKHLDFYVYEHYQKNGVGCVFIYEGNAVICIGSHKYQRRNCYNGRWCSQWVIPPFSTKRTTHAVNGRINVLTHYYEDGNVQMSSAKNFTLNVAYPTDMDSAAKEIMKQITEGESSYLVNMQEKFSTFSDQTFKALRRPLPVTRTKMDWSKVHSYRIGKDMANSPQY</sequence>
<evidence type="ECO:0000313" key="1">
    <source>
        <dbReference type="Proteomes" id="UP000887579"/>
    </source>
</evidence>
<dbReference type="WBParaSite" id="ES5_v2.g5895.t1">
    <property type="protein sequence ID" value="ES5_v2.g5895.t1"/>
    <property type="gene ID" value="ES5_v2.g5895"/>
</dbReference>
<protein>
    <submittedName>
        <fullName evidence="2">F-actin-capping protein subunit alpha</fullName>
    </submittedName>
</protein>
<accession>A0AC34GP82</accession>